<evidence type="ECO:0000256" key="3">
    <source>
        <dbReference type="ARBA" id="ARBA00022741"/>
    </source>
</evidence>
<comment type="similarity">
    <text evidence="1">Belongs to the ABC transporter superfamily.</text>
</comment>
<dbReference type="AlphaFoldDB" id="A0A0Q9Y8D1"/>
<dbReference type="SMART" id="SM00382">
    <property type="entry name" value="AAA"/>
    <property type="match status" value="1"/>
</dbReference>
<evidence type="ECO:0000313" key="7">
    <source>
        <dbReference type="Proteomes" id="UP000053881"/>
    </source>
</evidence>
<dbReference type="SUPFAM" id="SSF52540">
    <property type="entry name" value="P-loop containing nucleoside triphosphate hydrolases"/>
    <property type="match status" value="1"/>
</dbReference>
<protein>
    <recommendedName>
        <fullName evidence="5">ABC transporter domain-containing protein</fullName>
    </recommendedName>
</protein>
<evidence type="ECO:0000256" key="2">
    <source>
        <dbReference type="ARBA" id="ARBA00022448"/>
    </source>
</evidence>
<keyword evidence="2" id="KW-0813">Transport</keyword>
<comment type="caution">
    <text evidence="6">The sequence shown here is derived from an EMBL/GenBank/DDBJ whole genome shotgun (WGS) entry which is preliminary data.</text>
</comment>
<dbReference type="PROSITE" id="PS50893">
    <property type="entry name" value="ABC_TRANSPORTER_2"/>
    <property type="match status" value="1"/>
</dbReference>
<dbReference type="PATRIC" id="fig|217031.4.peg.355"/>
<dbReference type="InterPro" id="IPR025302">
    <property type="entry name" value="DrrA1/2-like_C"/>
</dbReference>
<dbReference type="Pfam" id="PF00005">
    <property type="entry name" value="ABC_tran"/>
    <property type="match status" value="1"/>
</dbReference>
<dbReference type="InterPro" id="IPR027417">
    <property type="entry name" value="P-loop_NTPase"/>
</dbReference>
<keyword evidence="3" id="KW-0547">Nucleotide-binding</keyword>
<organism evidence="6 7">
    <name type="scientific">Lederbergia galactosidilytica</name>
    <dbReference type="NCBI Taxonomy" id="217031"/>
    <lineage>
        <taxon>Bacteria</taxon>
        <taxon>Bacillati</taxon>
        <taxon>Bacillota</taxon>
        <taxon>Bacilli</taxon>
        <taxon>Bacillales</taxon>
        <taxon>Bacillaceae</taxon>
        <taxon>Lederbergia</taxon>
    </lineage>
</organism>
<dbReference type="InterPro" id="IPR003593">
    <property type="entry name" value="AAA+_ATPase"/>
</dbReference>
<dbReference type="GO" id="GO:0005524">
    <property type="term" value="F:ATP binding"/>
    <property type="evidence" value="ECO:0007669"/>
    <property type="project" value="UniProtKB-KW"/>
</dbReference>
<evidence type="ECO:0000313" key="6">
    <source>
        <dbReference type="EMBL" id="KRG17045.1"/>
    </source>
</evidence>
<name>A0A0Q9Y8D1_9BACI</name>
<evidence type="ECO:0000256" key="1">
    <source>
        <dbReference type="ARBA" id="ARBA00005417"/>
    </source>
</evidence>
<accession>A0A0Q9Y8D1</accession>
<dbReference type="CDD" id="cd03230">
    <property type="entry name" value="ABC_DR_subfamily_A"/>
    <property type="match status" value="1"/>
</dbReference>
<dbReference type="InterPro" id="IPR003439">
    <property type="entry name" value="ABC_transporter-like_ATP-bd"/>
</dbReference>
<reference evidence="6 7" key="1">
    <citation type="submission" date="2015-06" db="EMBL/GenBank/DDBJ databases">
        <title>Genome sequencing project of Bacillus galactosidilyticus PL133.</title>
        <authorList>
            <person name="Gaiero J."/>
            <person name="Nicol R."/>
            <person name="Habash M."/>
        </authorList>
    </citation>
    <scope>NUCLEOTIDE SEQUENCE [LARGE SCALE GENOMIC DNA]</scope>
    <source>
        <strain evidence="6 7">PL133</strain>
    </source>
</reference>
<proteinExistence type="inferred from homology"/>
<dbReference type="InterPro" id="IPR017871">
    <property type="entry name" value="ABC_transporter-like_CS"/>
</dbReference>
<dbReference type="PROSITE" id="PS00211">
    <property type="entry name" value="ABC_TRANSPORTER_1"/>
    <property type="match status" value="1"/>
</dbReference>
<evidence type="ECO:0000259" key="5">
    <source>
        <dbReference type="PROSITE" id="PS50893"/>
    </source>
</evidence>
<dbReference type="EMBL" id="LGPB01000013">
    <property type="protein sequence ID" value="KRG17045.1"/>
    <property type="molecule type" value="Genomic_DNA"/>
</dbReference>
<dbReference type="PANTHER" id="PTHR43335">
    <property type="entry name" value="ABC TRANSPORTER, ATP-BINDING PROTEIN"/>
    <property type="match status" value="1"/>
</dbReference>
<dbReference type="Gene3D" id="3.40.50.300">
    <property type="entry name" value="P-loop containing nucleotide triphosphate hydrolases"/>
    <property type="match status" value="1"/>
</dbReference>
<keyword evidence="4" id="KW-0067">ATP-binding</keyword>
<gene>
    <name evidence="6" type="ORF">ACA29_01025</name>
</gene>
<dbReference type="Proteomes" id="UP000053881">
    <property type="component" value="Unassembled WGS sequence"/>
</dbReference>
<sequence length="301" mass="34086">MHLLQVSQLQKRYGDHEVVQNIDFHINQGECVALLGPNGAGKTTIIKMILDINKLTGGQILLNGKRHHQMRKFIGYLPQHPTFYPWMTGKELLAFLGGLSNIEKKTLEQRINELLELVGLGQVGNQLIATYSGGMKQRLGIAQALIHQPKLLIMDEPVSALDPLGRRDILELLKVIKLKSTILFSTHILHDAAELCDKMLIINKGRLLVNGSINQIIEQTQKPIFIIQAPRLSDWTHKLVNEDIVESIELTGNAAKVRVKSIEQGREWLLSNILKIHLPIQKFELVQESLEEIFLRMVKSY</sequence>
<evidence type="ECO:0000256" key="4">
    <source>
        <dbReference type="ARBA" id="ARBA00022840"/>
    </source>
</evidence>
<dbReference type="GO" id="GO:0016887">
    <property type="term" value="F:ATP hydrolysis activity"/>
    <property type="evidence" value="ECO:0007669"/>
    <property type="project" value="InterPro"/>
</dbReference>
<feature type="domain" description="ABC transporter" evidence="5">
    <location>
        <begin position="4"/>
        <end position="229"/>
    </location>
</feature>
<dbReference type="PANTHER" id="PTHR43335:SF11">
    <property type="entry name" value="ABC TRANSPORTER RELATED"/>
    <property type="match status" value="1"/>
</dbReference>
<dbReference type="Pfam" id="PF13732">
    <property type="entry name" value="DrrA1-3_C"/>
    <property type="match status" value="1"/>
</dbReference>